<feature type="non-terminal residue" evidence="2">
    <location>
        <position position="1"/>
    </location>
</feature>
<protein>
    <submittedName>
        <fullName evidence="2">Uncharacterized protein</fullName>
    </submittedName>
</protein>
<feature type="region of interest" description="Disordered" evidence="1">
    <location>
        <begin position="59"/>
        <end position="90"/>
    </location>
</feature>
<evidence type="ECO:0000256" key="1">
    <source>
        <dbReference type="SAM" id="MobiDB-lite"/>
    </source>
</evidence>
<organism evidence="2">
    <name type="scientific">Tanacetum cinerariifolium</name>
    <name type="common">Dalmatian daisy</name>
    <name type="synonym">Chrysanthemum cinerariifolium</name>
    <dbReference type="NCBI Taxonomy" id="118510"/>
    <lineage>
        <taxon>Eukaryota</taxon>
        <taxon>Viridiplantae</taxon>
        <taxon>Streptophyta</taxon>
        <taxon>Embryophyta</taxon>
        <taxon>Tracheophyta</taxon>
        <taxon>Spermatophyta</taxon>
        <taxon>Magnoliopsida</taxon>
        <taxon>eudicotyledons</taxon>
        <taxon>Gunneridae</taxon>
        <taxon>Pentapetalae</taxon>
        <taxon>asterids</taxon>
        <taxon>campanulids</taxon>
        <taxon>Asterales</taxon>
        <taxon>Asteraceae</taxon>
        <taxon>Asteroideae</taxon>
        <taxon>Anthemideae</taxon>
        <taxon>Anthemidinae</taxon>
        <taxon>Tanacetum</taxon>
    </lineage>
</organism>
<proteinExistence type="predicted"/>
<feature type="compositionally biased region" description="Basic and acidic residues" evidence="1">
    <location>
        <begin position="73"/>
        <end position="83"/>
    </location>
</feature>
<accession>A0A699XCR0</accession>
<dbReference type="AlphaFoldDB" id="A0A699XCR0"/>
<feature type="non-terminal residue" evidence="2">
    <location>
        <position position="90"/>
    </location>
</feature>
<sequence length="90" mass="9261">AAPSLVHHGRHAGRCQLPALGDAPARSAGRTNLAGAGAGRVTRRAFGGCRQSLVPALPGGRANAAQRPVAARRFHEPRTRQHACDAGVRG</sequence>
<comment type="caution">
    <text evidence="2">The sequence shown here is derived from an EMBL/GenBank/DDBJ whole genome shotgun (WGS) entry which is preliminary data.</text>
</comment>
<reference evidence="2" key="1">
    <citation type="journal article" date="2019" name="Sci. Rep.">
        <title>Draft genome of Tanacetum cinerariifolium, the natural source of mosquito coil.</title>
        <authorList>
            <person name="Yamashiro T."/>
            <person name="Shiraishi A."/>
            <person name="Satake H."/>
            <person name="Nakayama K."/>
        </authorList>
    </citation>
    <scope>NUCLEOTIDE SEQUENCE</scope>
</reference>
<dbReference type="EMBL" id="BKCJ011835600">
    <property type="protein sequence ID" value="GFD56983.1"/>
    <property type="molecule type" value="Genomic_DNA"/>
</dbReference>
<gene>
    <name evidence="2" type="ORF">Tci_928952</name>
</gene>
<evidence type="ECO:0000313" key="2">
    <source>
        <dbReference type="EMBL" id="GFD56983.1"/>
    </source>
</evidence>
<name>A0A699XCR0_TANCI</name>